<evidence type="ECO:0000313" key="2">
    <source>
        <dbReference type="Proteomes" id="UP000092445"/>
    </source>
</evidence>
<dbReference type="Proteomes" id="UP000092445">
    <property type="component" value="Unassembled WGS sequence"/>
</dbReference>
<dbReference type="VEuPathDB" id="VectorBase:GPAI049196"/>
<dbReference type="STRING" id="7398.A0A240SX68"/>
<evidence type="ECO:0000313" key="1">
    <source>
        <dbReference type="EnsemblMetazoa" id="GPAI049196-PA"/>
    </source>
</evidence>
<reference evidence="1" key="2">
    <citation type="submission" date="2020-05" db="UniProtKB">
        <authorList>
            <consortium name="EnsemblMetazoa"/>
        </authorList>
    </citation>
    <scope>IDENTIFICATION</scope>
    <source>
        <strain evidence="1">IAEA</strain>
    </source>
</reference>
<protein>
    <submittedName>
        <fullName evidence="1">Uncharacterized protein</fullName>
    </submittedName>
</protein>
<name>A0A240SX68_GLOPL</name>
<reference evidence="2" key="1">
    <citation type="submission" date="2014-03" db="EMBL/GenBank/DDBJ databases">
        <authorList>
            <person name="Aksoy S."/>
            <person name="Warren W."/>
            <person name="Wilson R.K."/>
        </authorList>
    </citation>
    <scope>NUCLEOTIDE SEQUENCE [LARGE SCALE GENOMIC DNA]</scope>
    <source>
        <strain evidence="2">IAEA</strain>
    </source>
</reference>
<proteinExistence type="predicted"/>
<dbReference type="EnsemblMetazoa" id="GPAI049196-RA">
    <property type="protein sequence ID" value="GPAI049196-PA"/>
    <property type="gene ID" value="GPAI049196"/>
</dbReference>
<sequence length="130" mass="15510">MLPPRFVTLKFLYVFLNFQYDNMSMDLMLREGLIMFLIKELQSFINSVEEYYKRKREEQLQSTKKRKLAESVKETKCKFPKVHEDVNLDYDSPSGSSRSLISSLIPCRTCIRVFNYLMLRHHLNLMETAD</sequence>
<dbReference type="AlphaFoldDB" id="A0A240SX68"/>
<keyword evidence="2" id="KW-1185">Reference proteome</keyword>
<accession>A0A240SX68</accession>
<organism evidence="1 2">
    <name type="scientific">Glossina pallidipes</name>
    <name type="common">Tsetse fly</name>
    <dbReference type="NCBI Taxonomy" id="7398"/>
    <lineage>
        <taxon>Eukaryota</taxon>
        <taxon>Metazoa</taxon>
        <taxon>Ecdysozoa</taxon>
        <taxon>Arthropoda</taxon>
        <taxon>Hexapoda</taxon>
        <taxon>Insecta</taxon>
        <taxon>Pterygota</taxon>
        <taxon>Neoptera</taxon>
        <taxon>Endopterygota</taxon>
        <taxon>Diptera</taxon>
        <taxon>Brachycera</taxon>
        <taxon>Muscomorpha</taxon>
        <taxon>Hippoboscoidea</taxon>
        <taxon>Glossinidae</taxon>
        <taxon>Glossina</taxon>
    </lineage>
</organism>